<dbReference type="Gene3D" id="2.60.40.3170">
    <property type="match status" value="1"/>
</dbReference>
<evidence type="ECO:0000259" key="10">
    <source>
        <dbReference type="Pfam" id="PF00082"/>
    </source>
</evidence>
<comment type="caution">
    <text evidence="14">The sequence shown here is derived from an EMBL/GenBank/DDBJ whole genome shotgun (WGS) entry which is preliminary data.</text>
</comment>
<dbReference type="InterPro" id="IPR000209">
    <property type="entry name" value="Peptidase_S8/S53_dom"/>
</dbReference>
<dbReference type="Pfam" id="PF21223">
    <property type="entry name" value="TPPII_Ig-like-1"/>
    <property type="match status" value="1"/>
</dbReference>
<dbReference type="GO" id="GO:0004252">
    <property type="term" value="F:serine-type endopeptidase activity"/>
    <property type="evidence" value="ECO:0007669"/>
    <property type="project" value="UniProtKB-UniRule"/>
</dbReference>
<dbReference type="InterPro" id="IPR048383">
    <property type="entry name" value="TPPII_Ig-like-1"/>
</dbReference>
<dbReference type="PROSITE" id="PS51892">
    <property type="entry name" value="SUBTILASE"/>
    <property type="match status" value="1"/>
</dbReference>
<dbReference type="InterPro" id="IPR048384">
    <property type="entry name" value="TPPII_GBD"/>
</dbReference>
<reference evidence="14 15" key="1">
    <citation type="submission" date="2016-07" db="EMBL/GenBank/DDBJ databases">
        <title>Pervasive Adenine N6-methylation of Active Genes in Fungi.</title>
        <authorList>
            <consortium name="DOE Joint Genome Institute"/>
            <person name="Mondo S.J."/>
            <person name="Dannebaum R.O."/>
            <person name="Kuo R.C."/>
            <person name="Labutti K."/>
            <person name="Haridas S."/>
            <person name="Kuo A."/>
            <person name="Salamov A."/>
            <person name="Ahrendt S.R."/>
            <person name="Lipzen A."/>
            <person name="Sullivan W."/>
            <person name="Andreopoulos W.B."/>
            <person name="Clum A."/>
            <person name="Lindquist E."/>
            <person name="Daum C."/>
            <person name="Ramamoorthy G.K."/>
            <person name="Gryganskyi A."/>
            <person name="Culley D."/>
            <person name="Magnuson J.K."/>
            <person name="James T.Y."/>
            <person name="O'Malley M.A."/>
            <person name="Stajich J.E."/>
            <person name="Spatafora J.W."/>
            <person name="Visel A."/>
            <person name="Grigoriev I.V."/>
        </authorList>
    </citation>
    <scope>NUCLEOTIDE SEQUENCE [LARGE SCALE GENOMIC DNA]</scope>
    <source>
        <strain evidence="14 15">NRRL 1336</strain>
    </source>
</reference>
<evidence type="ECO:0000256" key="9">
    <source>
        <dbReference type="SAM" id="Coils"/>
    </source>
</evidence>
<keyword evidence="9" id="KW-0175">Coiled coil</keyword>
<evidence type="ECO:0000313" key="14">
    <source>
        <dbReference type="EMBL" id="ORZ14024.1"/>
    </source>
</evidence>
<dbReference type="Pfam" id="PF21316">
    <property type="entry name" value="TPPII_GBD"/>
    <property type="match status" value="1"/>
</dbReference>
<accession>A0A1X2ID03</accession>
<dbReference type="InterPro" id="IPR036852">
    <property type="entry name" value="Peptidase_S8/S53_dom_sf"/>
</dbReference>
<evidence type="ECO:0000256" key="1">
    <source>
        <dbReference type="ARBA" id="ARBA00001910"/>
    </source>
</evidence>
<dbReference type="GO" id="GO:0004177">
    <property type="term" value="F:aminopeptidase activity"/>
    <property type="evidence" value="ECO:0007669"/>
    <property type="project" value="UniProtKB-KW"/>
</dbReference>
<evidence type="ECO:0000259" key="11">
    <source>
        <dbReference type="Pfam" id="PF12580"/>
    </source>
</evidence>
<organism evidence="14 15">
    <name type="scientific">Absidia repens</name>
    <dbReference type="NCBI Taxonomy" id="90262"/>
    <lineage>
        <taxon>Eukaryota</taxon>
        <taxon>Fungi</taxon>
        <taxon>Fungi incertae sedis</taxon>
        <taxon>Mucoromycota</taxon>
        <taxon>Mucoromycotina</taxon>
        <taxon>Mucoromycetes</taxon>
        <taxon>Mucorales</taxon>
        <taxon>Cunninghamellaceae</taxon>
        <taxon>Absidia</taxon>
    </lineage>
</organism>
<evidence type="ECO:0000259" key="13">
    <source>
        <dbReference type="Pfam" id="PF21316"/>
    </source>
</evidence>
<dbReference type="OrthoDB" id="10256524at2759"/>
<feature type="domain" description="Tripeptidyl-peptidase II galactose-binding" evidence="13">
    <location>
        <begin position="668"/>
        <end position="766"/>
    </location>
</feature>
<comment type="similarity">
    <text evidence="2 8">Belongs to the peptidase S8 family.</text>
</comment>
<dbReference type="InterPro" id="IPR022229">
    <property type="entry name" value="TPPII_Ig-like-2"/>
</dbReference>
<evidence type="ECO:0000256" key="6">
    <source>
        <dbReference type="ARBA" id="ARBA00022801"/>
    </source>
</evidence>
<dbReference type="Gene3D" id="2.20.25.690">
    <property type="match status" value="1"/>
</dbReference>
<keyword evidence="15" id="KW-1185">Reference proteome</keyword>
<evidence type="ECO:0000256" key="4">
    <source>
        <dbReference type="ARBA" id="ARBA00022438"/>
    </source>
</evidence>
<dbReference type="PRINTS" id="PR00723">
    <property type="entry name" value="SUBTILISIN"/>
</dbReference>
<feature type="domain" description="Tripeptidyl peptidase II second Ig-like" evidence="11">
    <location>
        <begin position="809"/>
        <end position="989"/>
    </location>
</feature>
<dbReference type="Gene3D" id="1.25.40.710">
    <property type="match status" value="1"/>
</dbReference>
<evidence type="ECO:0000256" key="8">
    <source>
        <dbReference type="PROSITE-ProRule" id="PRU01240"/>
    </source>
</evidence>
<dbReference type="Gene3D" id="3.40.50.200">
    <property type="entry name" value="Peptidase S8/S53 domain"/>
    <property type="match status" value="1"/>
</dbReference>
<feature type="active site" description="Charge relay system" evidence="8">
    <location>
        <position position="459"/>
    </location>
</feature>
<evidence type="ECO:0000313" key="15">
    <source>
        <dbReference type="Proteomes" id="UP000193560"/>
    </source>
</evidence>
<dbReference type="STRING" id="90262.A0A1X2ID03"/>
<dbReference type="InterPro" id="IPR050131">
    <property type="entry name" value="Peptidase_S8_subtilisin-like"/>
</dbReference>
<dbReference type="EMBL" id="MCGE01000015">
    <property type="protein sequence ID" value="ORZ14024.1"/>
    <property type="molecule type" value="Genomic_DNA"/>
</dbReference>
<dbReference type="PANTHER" id="PTHR43806:SF14">
    <property type="entry name" value="TRIPEPTIDYL-PEPTIDASE 2"/>
    <property type="match status" value="1"/>
</dbReference>
<sequence>MTSLAKPINEYPSHGLMPKQDTQVAGFLKKFPDHDGRNTVIAILDTGVDPGAAGMQITTDGKPKIVDLVDCTGGGDVTTSTIVKATSKEINGENVSVIEGLSKRTLIVDPSWKNPSGDYRIGLKRAYELFPSELVARLKSERRQNFEIKHAHLISEAQTQLADFKKKHSSVTEEDLLKQRDDLEARVDQLKSLMDNYEDPGVLLDCVVFFDGQDWRAVIDSKESGDLRGQPALSDYRKEFKYHTFGEEDLLNFSVNIYEDGNILSIVTLSGSHGTHVAGITAANFPDDPTLNGVAPGAQIVSLRIGDARLGSMETGPGLTRAAAHLAINKVDLANMSFGESSSSPVDGHFIKLLAEEAIGKTGCIFVTSAGNDGPCFSSIGAPAGMDASFITVGAYVKHAQMQAEYALLESVAECPYTWSSRGPSTDGYRGVDIYAPGSAITSIPVYGLNRLGLKNGTSMSSPNACGCIALLVSALKAEKTDYTPYRLKNAVVQTGKSVDDPLGVGFIQVDKAWEYLESYKQHKDLDILFEVAVNKRGKQRGVYLRERDETSQLQYLTAQVIPTFMGEVDPENPQFNRAKFDYDARVALISTQSWITCPDFVYIHSGGNSFQIKVDPTVLSESEFHYGDVFGYDTAHPERGPLFRVPVSVVKPSEAKNGSLTYQKVEYGPGDIIRRFVHVPEGATDCELTLRAKAPSGTSPARFMLHLLQLVPNKSQKNKQTYTFLLGAGSYGDPKTEDQVIVKRFAVRGGLNLEVALAQFWSGLGKHSVELNLEFHGVQLAGNLAIGNGVVKLDHEVTRLDIAAPIRQEAPVDIKVSFDTLRKYTRPTDAVIAPLHSDRNSLPNTKTLYELVLTYKFKGDANTTVTPYFPTVMDQLYEHYLAGVFGIVYDANHKVIGHLDVYRHKIKLNVKGDYKIQLQLLSENHDILEKLKATVCELDFNASKTVTFNTYRRIADAFTSDKSTMSSKLVLERNDQKALYVAAPNNSSSSSWLPSNAKPGDALVGTLSFQSKSVDGGKYKALYVIPPSPAESSSSSSSGKKSDEIIGQELVVSIKDLQIGALKKLDKKTVAYDSLLAQLESANPDDVALLNYKMEAAWTVNGSGNQTDALTGKSVLTKAQKDDIVALSEKVIAQIDETELLQYFMRPKPTTTESDAAKQTRKINDKKKQQLIKALKHRVSALVAFGDVEEEIQKQADRLALWTKDDDTSTDLVAILTQVKRERQAGRHGLALKAIKKYIDATAVTGDNTKDLKTIWAVRADIYNSDLKWTLWTDYDMKWNLIRSPPGGLAPL</sequence>
<evidence type="ECO:0000256" key="3">
    <source>
        <dbReference type="ARBA" id="ARBA00012462"/>
    </source>
</evidence>
<protein>
    <recommendedName>
        <fullName evidence="3">tripeptidyl-peptidase II</fullName>
        <ecNumber evidence="3">3.4.14.10</ecNumber>
    </recommendedName>
</protein>
<evidence type="ECO:0000259" key="12">
    <source>
        <dbReference type="Pfam" id="PF21223"/>
    </source>
</evidence>
<feature type="coiled-coil region" evidence="9">
    <location>
        <begin position="154"/>
        <end position="200"/>
    </location>
</feature>
<keyword evidence="6 8" id="KW-0378">Hydrolase</keyword>
<dbReference type="InterPro" id="IPR015500">
    <property type="entry name" value="Peptidase_S8_subtilisin-rel"/>
</dbReference>
<evidence type="ECO:0000256" key="7">
    <source>
        <dbReference type="ARBA" id="ARBA00022825"/>
    </source>
</evidence>
<dbReference type="Pfam" id="PF12580">
    <property type="entry name" value="TPPII"/>
    <property type="match status" value="1"/>
</dbReference>
<keyword evidence="4" id="KW-0031">Aminopeptidase</keyword>
<dbReference type="SUPFAM" id="SSF52743">
    <property type="entry name" value="Subtilisin-like"/>
    <property type="match status" value="1"/>
</dbReference>
<dbReference type="Proteomes" id="UP000193560">
    <property type="component" value="Unassembled WGS sequence"/>
</dbReference>
<dbReference type="InterPro" id="IPR023828">
    <property type="entry name" value="Peptidase_S8_Ser-AS"/>
</dbReference>
<evidence type="ECO:0000256" key="2">
    <source>
        <dbReference type="ARBA" id="ARBA00011073"/>
    </source>
</evidence>
<feature type="active site" description="Charge relay system" evidence="8">
    <location>
        <position position="273"/>
    </location>
</feature>
<comment type="catalytic activity">
    <reaction evidence="1">
        <text>Release of an N-terminal tripeptide from a polypeptide.</text>
        <dbReference type="EC" id="3.4.14.10"/>
    </reaction>
</comment>
<evidence type="ECO:0000256" key="5">
    <source>
        <dbReference type="ARBA" id="ARBA00022670"/>
    </source>
</evidence>
<dbReference type="GO" id="GO:0005829">
    <property type="term" value="C:cytosol"/>
    <property type="evidence" value="ECO:0007669"/>
    <property type="project" value="TreeGrafter"/>
</dbReference>
<dbReference type="Pfam" id="PF00082">
    <property type="entry name" value="Peptidase_S8"/>
    <property type="match status" value="1"/>
</dbReference>
<keyword evidence="5 8" id="KW-0645">Protease</keyword>
<dbReference type="PROSITE" id="PS00138">
    <property type="entry name" value="SUBTILASE_SER"/>
    <property type="match status" value="1"/>
</dbReference>
<feature type="domain" description="Tripeptidyl-peptidase II first Ig-like" evidence="12">
    <location>
        <begin position="529"/>
        <end position="651"/>
    </location>
</feature>
<gene>
    <name evidence="14" type="ORF">BCR42DRAFT_417878</name>
</gene>
<dbReference type="PANTHER" id="PTHR43806">
    <property type="entry name" value="PEPTIDASE S8"/>
    <property type="match status" value="1"/>
</dbReference>
<dbReference type="InterPro" id="IPR046940">
    <property type="entry name" value="TPPII_Ig-like_sf"/>
</dbReference>
<feature type="active site" description="Charge relay system" evidence="8">
    <location>
        <position position="45"/>
    </location>
</feature>
<dbReference type="GO" id="GO:0008240">
    <property type="term" value="F:tripeptidyl-peptidase activity"/>
    <property type="evidence" value="ECO:0007669"/>
    <property type="project" value="UniProtKB-EC"/>
</dbReference>
<feature type="domain" description="Peptidase S8/S53" evidence="10">
    <location>
        <begin position="36"/>
        <end position="497"/>
    </location>
</feature>
<dbReference type="GO" id="GO:0006508">
    <property type="term" value="P:proteolysis"/>
    <property type="evidence" value="ECO:0007669"/>
    <property type="project" value="UniProtKB-KW"/>
</dbReference>
<dbReference type="InterPro" id="IPR046939">
    <property type="entry name" value="TPPII_C_sf"/>
</dbReference>
<proteinExistence type="inferred from homology"/>
<keyword evidence="7 8" id="KW-0720">Serine protease</keyword>
<dbReference type="EC" id="3.4.14.10" evidence="3"/>
<name>A0A1X2ID03_9FUNG</name>